<keyword evidence="2" id="KW-1185">Reference proteome</keyword>
<reference evidence="1 2" key="1">
    <citation type="submission" date="2020-04" db="EMBL/GenBank/DDBJ databases">
        <title>Gordonia sp. nov. TBRC 11910.</title>
        <authorList>
            <person name="Suriyachadkun C."/>
        </authorList>
    </citation>
    <scope>NUCLEOTIDE SEQUENCE [LARGE SCALE GENOMIC DNA]</scope>
    <source>
        <strain evidence="1 2">TBRC 11910</strain>
    </source>
</reference>
<dbReference type="PANTHER" id="PTHR38436:SF1">
    <property type="entry name" value="ESTER CYCLASE"/>
    <property type="match status" value="1"/>
</dbReference>
<dbReference type="GO" id="GO:0030638">
    <property type="term" value="P:polyketide metabolic process"/>
    <property type="evidence" value="ECO:0007669"/>
    <property type="project" value="InterPro"/>
</dbReference>
<sequence>MSRTEFITDFFGHVDATDFDWCQDYLAPDCRIEAPGFSQQGGEVVILWMAGFFAAFPDLKHRPYQVASEGDSSAFLVEVTGTHTEDLALPDGGVVPPTGRQLRMILGEFWTFDAEKVTEYRVIYDQAEFMTQLGLM</sequence>
<dbReference type="Pfam" id="PF07366">
    <property type="entry name" value="SnoaL"/>
    <property type="match status" value="1"/>
</dbReference>
<dbReference type="InterPro" id="IPR032710">
    <property type="entry name" value="NTF2-like_dom_sf"/>
</dbReference>
<protein>
    <submittedName>
        <fullName evidence="1">Ester cyclase</fullName>
    </submittedName>
</protein>
<comment type="caution">
    <text evidence="1">The sequence shown here is derived from an EMBL/GenBank/DDBJ whole genome shotgun (WGS) entry which is preliminary data.</text>
</comment>
<dbReference type="SUPFAM" id="SSF54427">
    <property type="entry name" value="NTF2-like"/>
    <property type="match status" value="1"/>
</dbReference>
<dbReference type="Proteomes" id="UP000550729">
    <property type="component" value="Unassembled WGS sequence"/>
</dbReference>
<proteinExistence type="predicted"/>
<organism evidence="1 2">
    <name type="scientific">Gordonia asplenii</name>
    <dbReference type="NCBI Taxonomy" id="2725283"/>
    <lineage>
        <taxon>Bacteria</taxon>
        <taxon>Bacillati</taxon>
        <taxon>Actinomycetota</taxon>
        <taxon>Actinomycetes</taxon>
        <taxon>Mycobacteriales</taxon>
        <taxon>Gordoniaceae</taxon>
        <taxon>Gordonia</taxon>
    </lineage>
</organism>
<accession>A0A848KVQ0</accession>
<dbReference type="AlphaFoldDB" id="A0A848KVQ0"/>
<evidence type="ECO:0000313" key="2">
    <source>
        <dbReference type="Proteomes" id="UP000550729"/>
    </source>
</evidence>
<dbReference type="InterPro" id="IPR009959">
    <property type="entry name" value="Cyclase_SnoaL-like"/>
</dbReference>
<dbReference type="RefSeq" id="WP_170195144.1">
    <property type="nucleotide sequence ID" value="NZ_JABBNB010000015.1"/>
</dbReference>
<evidence type="ECO:0000313" key="1">
    <source>
        <dbReference type="EMBL" id="NMO02640.1"/>
    </source>
</evidence>
<gene>
    <name evidence="1" type="ORF">HH308_15615</name>
</gene>
<dbReference type="Gene3D" id="3.10.450.50">
    <property type="match status" value="1"/>
</dbReference>
<dbReference type="EMBL" id="JABBNB010000015">
    <property type="protein sequence ID" value="NMO02640.1"/>
    <property type="molecule type" value="Genomic_DNA"/>
</dbReference>
<dbReference type="PANTHER" id="PTHR38436">
    <property type="entry name" value="POLYKETIDE CYCLASE SNOAL-LIKE DOMAIN"/>
    <property type="match status" value="1"/>
</dbReference>
<name>A0A848KVQ0_9ACTN</name>